<accession>A0A2P2KHF0</accession>
<protein>
    <submittedName>
        <fullName evidence="1">Uncharacterized protein MANES_09G025300</fullName>
    </submittedName>
</protein>
<name>A0A2P2KHF0_RHIMU</name>
<reference evidence="1" key="1">
    <citation type="submission" date="2018-02" db="EMBL/GenBank/DDBJ databases">
        <title>Rhizophora mucronata_Transcriptome.</title>
        <authorList>
            <person name="Meera S.P."/>
            <person name="Sreeshan A."/>
            <person name="Augustine A."/>
        </authorList>
    </citation>
    <scope>NUCLEOTIDE SEQUENCE</scope>
    <source>
        <tissue evidence="1">Leaf</tissue>
    </source>
</reference>
<organism evidence="1">
    <name type="scientific">Rhizophora mucronata</name>
    <name type="common">Asiatic mangrove</name>
    <dbReference type="NCBI Taxonomy" id="61149"/>
    <lineage>
        <taxon>Eukaryota</taxon>
        <taxon>Viridiplantae</taxon>
        <taxon>Streptophyta</taxon>
        <taxon>Embryophyta</taxon>
        <taxon>Tracheophyta</taxon>
        <taxon>Spermatophyta</taxon>
        <taxon>Magnoliopsida</taxon>
        <taxon>eudicotyledons</taxon>
        <taxon>Gunneridae</taxon>
        <taxon>Pentapetalae</taxon>
        <taxon>rosids</taxon>
        <taxon>fabids</taxon>
        <taxon>Malpighiales</taxon>
        <taxon>Rhizophoraceae</taxon>
        <taxon>Rhizophora</taxon>
    </lineage>
</organism>
<proteinExistence type="predicted"/>
<dbReference type="EMBL" id="GGEC01024662">
    <property type="protein sequence ID" value="MBX05146.1"/>
    <property type="molecule type" value="Transcribed_RNA"/>
</dbReference>
<evidence type="ECO:0000313" key="1">
    <source>
        <dbReference type="EMBL" id="MBX05146.1"/>
    </source>
</evidence>
<sequence length="48" mass="5033">MGEAPAFVVDDLHDGVQNGLSSKSQGCEAAITVGDKTVLTFIFSFLLC</sequence>
<dbReference type="AlphaFoldDB" id="A0A2P2KHF0"/>